<comment type="caution">
    <text evidence="7">Lacks conserved residue(s) required for the propagation of feature annotation.</text>
</comment>
<protein>
    <submittedName>
        <fullName evidence="12">ADAM metallopeptidase domain 21</fullName>
    </submittedName>
</protein>
<dbReference type="InterPro" id="IPR024079">
    <property type="entry name" value="MetalloPept_cat_dom_sf"/>
</dbReference>
<dbReference type="PANTHER" id="PTHR11905">
    <property type="entry name" value="ADAM A DISINTEGRIN AND METALLOPROTEASE DOMAIN"/>
    <property type="match status" value="1"/>
</dbReference>
<accession>G3UBV6</accession>
<keyword evidence="13" id="KW-1185">Reference proteome</keyword>
<dbReference type="FunFam" id="3.40.390.10:FF:000002">
    <property type="entry name" value="Disintegrin and metalloproteinase domain-containing protein 22"/>
    <property type="match status" value="1"/>
</dbReference>
<dbReference type="GO" id="GO:1990913">
    <property type="term" value="C:sperm head plasma membrane"/>
    <property type="evidence" value="ECO:0007669"/>
    <property type="project" value="TreeGrafter"/>
</dbReference>
<feature type="binding site" evidence="7">
    <location>
        <position position="340"/>
    </location>
    <ligand>
        <name>Zn(2+)</name>
        <dbReference type="ChEBI" id="CHEBI:29105"/>
        <note>catalytic</note>
    </ligand>
</feature>
<dbReference type="InterPro" id="IPR001590">
    <property type="entry name" value="Peptidase_M12B"/>
</dbReference>
<evidence type="ECO:0000256" key="7">
    <source>
        <dbReference type="PROSITE-ProRule" id="PRU00276"/>
    </source>
</evidence>
<dbReference type="InParanoid" id="G3UBV6"/>
<feature type="transmembrane region" description="Helical" evidence="8">
    <location>
        <begin position="681"/>
        <end position="702"/>
    </location>
</feature>
<name>G3UBV6_LOXAF</name>
<dbReference type="PROSITE" id="PS00427">
    <property type="entry name" value="DISINTEGRIN_1"/>
    <property type="match status" value="1"/>
</dbReference>
<evidence type="ECO:0000256" key="6">
    <source>
        <dbReference type="PROSITE-ProRule" id="PRU00068"/>
    </source>
</evidence>
<keyword evidence="7" id="KW-0862">Zinc</keyword>
<comment type="subcellular location">
    <subcellularLocation>
        <location evidence="1">Membrane</location>
        <topology evidence="1">Single-pass type I membrane protein</topology>
    </subcellularLocation>
</comment>
<reference evidence="12" key="3">
    <citation type="submission" date="2025-09" db="UniProtKB">
        <authorList>
            <consortium name="Ensembl"/>
        </authorList>
    </citation>
    <scope>IDENTIFICATION</scope>
    <source>
        <strain evidence="12">Isolate ISIS603380</strain>
    </source>
</reference>
<sequence length="715" mass="80426">SSIMMVGEAGVYLRVALMLLWLGVSDLSHAGSYQRLSSPEVVIPLKVTSRVRGAKLLGWLSYSLHFGGQKYIVYMKVKKLLVSRHLPVLTYTDQRALLEDQPFVRDDCYYHGYVEGVSESLVVFSACLGGFQGVLQINDLTYEIEPIRHSTTFEHLVYKINSNETQFPPMRCGLTEEEIVRQRLEYLEAENSTLKQNSIDAWWTHSWFLELAVVVDNDFFIYSESNFSKVQEDVLLIVSIVDSIYQQLGTYVILMGIAIWNQENIFPIISIEQVLENFCHWKQISLSRLQHDAAHLFIKYSFKNVLGLAYVAGICHPPIDCGVNSFQGDLWSLFALTVAHELGHTLGMQHDEEFCLCEQRGCIMNAIRMVAKRFTNCSYAQFRKTTLNQGSCLHNFPRPWEFFMLKRCGNIVVEGEEECDCGSVQQCEQDPCCLSNCTLSPGAACAFGLCCKDCKFMPSGELCRQQINECDLPEWCNGTSHLCPEDEYVQDGMPCSGSAYCYQKRCNNHDKQCREIFGKGAKSASQSCYKEINSKGNRFGHCGINGTTYLKCNTSNIFCGRVQCENVREIPHLSEHSALQHTLINGVSCWSIDYHLGMDVSDVGEVKDGTVCGPGNICIHKRCVSLSLLSQICLPETCNRKGVCNNKHHCHCGYGWSPPYCLHRGYGGSVDSGPASAKRRVFLPLTVILTLSAFFLLLAVGLHKYLQKRSGPKET</sequence>
<dbReference type="AlphaFoldDB" id="G3UBV6"/>
<dbReference type="InterPro" id="IPR002870">
    <property type="entry name" value="Peptidase_M12B_N"/>
</dbReference>
<reference evidence="12 13" key="1">
    <citation type="submission" date="2009-06" db="EMBL/GenBank/DDBJ databases">
        <title>The Genome Sequence of Loxodonta africana (African elephant).</title>
        <authorList>
            <person name="Di Palma F."/>
            <person name="Heiman D."/>
            <person name="Young S."/>
            <person name="Johnson J."/>
            <person name="Lander E.S."/>
            <person name="Lindblad-Toh K."/>
        </authorList>
    </citation>
    <scope>NUCLEOTIDE SEQUENCE [LARGE SCALE GENOMIC DNA]</scope>
    <source>
        <strain evidence="12 13">Isolate ISIS603380</strain>
    </source>
</reference>
<dbReference type="eggNOG" id="KOG3607">
    <property type="taxonomic scope" value="Eukaryota"/>
</dbReference>
<evidence type="ECO:0000313" key="12">
    <source>
        <dbReference type="Ensembl" id="ENSLAFP00000025314.1"/>
    </source>
</evidence>
<keyword evidence="5 7" id="KW-1015">Disulfide bond</keyword>
<evidence type="ECO:0000259" key="11">
    <source>
        <dbReference type="PROSITE" id="PS50215"/>
    </source>
</evidence>
<dbReference type="GeneTree" id="ENSGT00940000162712"/>
<dbReference type="SMART" id="SM00608">
    <property type="entry name" value="ACR"/>
    <property type="match status" value="1"/>
</dbReference>
<reference evidence="12" key="2">
    <citation type="submission" date="2025-08" db="UniProtKB">
        <authorList>
            <consortium name="Ensembl"/>
        </authorList>
    </citation>
    <scope>IDENTIFICATION</scope>
    <source>
        <strain evidence="12">Isolate ISIS603380</strain>
    </source>
</reference>
<dbReference type="SMART" id="SM00050">
    <property type="entry name" value="DISIN"/>
    <property type="match status" value="1"/>
</dbReference>
<feature type="binding site" evidence="7">
    <location>
        <position position="350"/>
    </location>
    <ligand>
        <name>Zn(2+)</name>
        <dbReference type="ChEBI" id="CHEBI:29105"/>
        <note>catalytic</note>
    </ligand>
</feature>
<dbReference type="MEROPS" id="M12.234"/>
<dbReference type="GO" id="GO:0009897">
    <property type="term" value="C:external side of plasma membrane"/>
    <property type="evidence" value="ECO:0007669"/>
    <property type="project" value="TreeGrafter"/>
</dbReference>
<keyword evidence="3 8" id="KW-1133">Transmembrane helix</keyword>
<feature type="disulfide bond" evidence="7">
    <location>
        <begin position="357"/>
        <end position="362"/>
    </location>
</feature>
<evidence type="ECO:0000256" key="5">
    <source>
        <dbReference type="ARBA" id="ARBA00023157"/>
    </source>
</evidence>
<dbReference type="GO" id="GO:0046872">
    <property type="term" value="F:metal ion binding"/>
    <property type="evidence" value="ECO:0007669"/>
    <property type="project" value="UniProtKB-KW"/>
</dbReference>
<dbReference type="InterPro" id="IPR001762">
    <property type="entry name" value="Disintegrin_dom"/>
</dbReference>
<feature type="domain" description="Disintegrin" evidence="10">
    <location>
        <begin position="405"/>
        <end position="491"/>
    </location>
</feature>
<dbReference type="Ensembl" id="ENSLAFT00000017699.2">
    <property type="protein sequence ID" value="ENSLAFP00000025314.1"/>
    <property type="gene ID" value="ENSLAFG00000017700.2"/>
</dbReference>
<dbReference type="CDD" id="cd04269">
    <property type="entry name" value="ZnMc_adamalysin_II_like"/>
    <property type="match status" value="1"/>
</dbReference>
<dbReference type="GO" id="GO:0004222">
    <property type="term" value="F:metalloendopeptidase activity"/>
    <property type="evidence" value="ECO:0007669"/>
    <property type="project" value="InterPro"/>
</dbReference>
<dbReference type="OMA" id="WWTHSWF"/>
<feature type="domain" description="Peptidase M12B" evidence="11">
    <location>
        <begin position="207"/>
        <end position="397"/>
    </location>
</feature>
<keyword evidence="7" id="KW-0479">Metal-binding</keyword>
<dbReference type="Pfam" id="PF01421">
    <property type="entry name" value="Reprolysin"/>
    <property type="match status" value="1"/>
</dbReference>
<dbReference type="InterPro" id="IPR034027">
    <property type="entry name" value="Reprolysin_adamalysin"/>
</dbReference>
<dbReference type="PANTHER" id="PTHR11905:SF116">
    <property type="entry name" value="DISINTEGRIN AND METALLOPROTEINASE DOMAIN-CONTAINING PROTEIN 21"/>
    <property type="match status" value="1"/>
</dbReference>
<proteinExistence type="predicted"/>
<feature type="signal peptide" evidence="9">
    <location>
        <begin position="1"/>
        <end position="30"/>
    </location>
</feature>
<dbReference type="Gene3D" id="3.40.390.10">
    <property type="entry name" value="Collagenase (Catalytic Domain)"/>
    <property type="match status" value="1"/>
</dbReference>
<evidence type="ECO:0000313" key="13">
    <source>
        <dbReference type="Proteomes" id="UP000007646"/>
    </source>
</evidence>
<dbReference type="PROSITE" id="PS01186">
    <property type="entry name" value="EGF_2"/>
    <property type="match status" value="1"/>
</dbReference>
<dbReference type="PRINTS" id="PR00289">
    <property type="entry name" value="DISINTEGRIN"/>
</dbReference>
<dbReference type="Pfam" id="PF01562">
    <property type="entry name" value="Pep_M12B_propep"/>
    <property type="match status" value="1"/>
</dbReference>
<evidence type="ECO:0000256" key="8">
    <source>
        <dbReference type="SAM" id="Phobius"/>
    </source>
</evidence>
<dbReference type="FunFam" id="4.10.70.10:FF:000001">
    <property type="entry name" value="Disintegrin and metalloproteinase domain-containing protein 22"/>
    <property type="match status" value="1"/>
</dbReference>
<keyword evidence="4 8" id="KW-0472">Membrane</keyword>
<feature type="active site" evidence="7">
    <location>
        <position position="341"/>
    </location>
</feature>
<dbReference type="Pfam" id="PF00200">
    <property type="entry name" value="Disintegrin"/>
    <property type="match status" value="1"/>
</dbReference>
<dbReference type="InterPro" id="IPR036436">
    <property type="entry name" value="Disintegrin_dom_sf"/>
</dbReference>
<evidence type="ECO:0000256" key="3">
    <source>
        <dbReference type="ARBA" id="ARBA00022989"/>
    </source>
</evidence>
<dbReference type="FunCoup" id="G3UBV6">
    <property type="interactions" value="3"/>
</dbReference>
<dbReference type="PROSITE" id="PS50215">
    <property type="entry name" value="ADAM_MEPRO"/>
    <property type="match status" value="1"/>
</dbReference>
<dbReference type="Gene3D" id="4.10.70.10">
    <property type="entry name" value="Disintegrin domain"/>
    <property type="match status" value="1"/>
</dbReference>
<dbReference type="InterPro" id="IPR018358">
    <property type="entry name" value="Disintegrin_CS"/>
</dbReference>
<dbReference type="GO" id="GO:0008584">
    <property type="term" value="P:male gonad development"/>
    <property type="evidence" value="ECO:0007669"/>
    <property type="project" value="TreeGrafter"/>
</dbReference>
<evidence type="ECO:0000256" key="9">
    <source>
        <dbReference type="SAM" id="SignalP"/>
    </source>
</evidence>
<keyword evidence="9" id="KW-0732">Signal</keyword>
<dbReference type="HOGENOM" id="CLU_012714_4_0_1"/>
<dbReference type="InterPro" id="IPR006586">
    <property type="entry name" value="ADAM_Cys-rich"/>
</dbReference>
<dbReference type="GO" id="GO:0006508">
    <property type="term" value="P:proteolysis"/>
    <property type="evidence" value="ECO:0007669"/>
    <property type="project" value="InterPro"/>
</dbReference>
<dbReference type="InterPro" id="IPR000742">
    <property type="entry name" value="EGF"/>
</dbReference>
<evidence type="ECO:0000256" key="1">
    <source>
        <dbReference type="ARBA" id="ARBA00004479"/>
    </source>
</evidence>
<organism evidence="12 13">
    <name type="scientific">Loxodonta africana</name>
    <name type="common">African elephant</name>
    <dbReference type="NCBI Taxonomy" id="9785"/>
    <lineage>
        <taxon>Eukaryota</taxon>
        <taxon>Metazoa</taxon>
        <taxon>Chordata</taxon>
        <taxon>Craniata</taxon>
        <taxon>Vertebrata</taxon>
        <taxon>Euteleostomi</taxon>
        <taxon>Mammalia</taxon>
        <taxon>Eutheria</taxon>
        <taxon>Afrotheria</taxon>
        <taxon>Proboscidea</taxon>
        <taxon>Elephantidae</taxon>
        <taxon>Loxodonta</taxon>
    </lineage>
</organism>
<dbReference type="Proteomes" id="UP000007646">
    <property type="component" value="Unassembled WGS sequence"/>
</dbReference>
<evidence type="ECO:0000256" key="2">
    <source>
        <dbReference type="ARBA" id="ARBA00022692"/>
    </source>
</evidence>
<dbReference type="SUPFAM" id="SSF55486">
    <property type="entry name" value="Metalloproteases ('zincins'), catalytic domain"/>
    <property type="match status" value="1"/>
</dbReference>
<gene>
    <name evidence="12" type="primary">ADAM21</name>
</gene>
<keyword evidence="2 8" id="KW-0812">Transmembrane</keyword>
<dbReference type="Pfam" id="PF08516">
    <property type="entry name" value="ADAM_CR"/>
    <property type="match status" value="1"/>
</dbReference>
<evidence type="ECO:0000256" key="4">
    <source>
        <dbReference type="ARBA" id="ARBA00023136"/>
    </source>
</evidence>
<feature type="chain" id="PRO_5003456563" evidence="9">
    <location>
        <begin position="31"/>
        <end position="715"/>
    </location>
</feature>
<evidence type="ECO:0000259" key="10">
    <source>
        <dbReference type="PROSITE" id="PS50214"/>
    </source>
</evidence>
<feature type="binding site" evidence="7">
    <location>
        <position position="344"/>
    </location>
    <ligand>
        <name>Zn(2+)</name>
        <dbReference type="ChEBI" id="CHEBI:29105"/>
        <note>catalytic</note>
    </ligand>
</feature>
<dbReference type="SUPFAM" id="SSF57552">
    <property type="entry name" value="Blood coagulation inhibitor (disintegrin)"/>
    <property type="match status" value="1"/>
</dbReference>
<feature type="disulfide bond" evidence="6">
    <location>
        <begin position="463"/>
        <end position="483"/>
    </location>
</feature>
<dbReference type="PROSITE" id="PS50214">
    <property type="entry name" value="DISINTEGRIN_2"/>
    <property type="match status" value="1"/>
</dbReference>